<evidence type="ECO:0000256" key="3">
    <source>
        <dbReference type="ARBA" id="ARBA00022448"/>
    </source>
</evidence>
<dbReference type="SMART" id="SM00382">
    <property type="entry name" value="AAA"/>
    <property type="match status" value="2"/>
</dbReference>
<evidence type="ECO:0000256" key="6">
    <source>
        <dbReference type="ARBA" id="ARBA00022840"/>
    </source>
</evidence>
<comment type="similarity">
    <text evidence="2">Belongs to the ABC transporter superfamily.</text>
</comment>
<dbReference type="Pfam" id="PF08352">
    <property type="entry name" value="oligo_HPY"/>
    <property type="match status" value="2"/>
</dbReference>
<sequence length="701" mass="75394">MTTSSKHSGATAVGQPAAVPADTDVLLDVRGLRTEFRTAEGVVRAVNDVSFTVRPGQVLGIVGESGSGKSVTARSILRMVRAPGEITAGEVRYRGTDLLGLDDKRMRELRGEEIAMVFQDPQSALNPVMTVGDQIAEALVVHGADKKVARERARELLGQVGIPDVDRRLDEYPHQFSGGMRQRVVIAVALASKPSLLIADEPTTALDVTIQAQILRLLGQLRDELGIAVIMITHDMGVVAEMCDDVVVMYGGRVMERGPVETIFRRPQLPYTADLLAAMPRIDEQSAGRRLPAIPGAPPDPAHLPPGCPFQPRCRLAEDVCAERVPELLPREGEHHLAACHVTQRGVEIPPLRADETTGSARSSESRPLLQIEDLEVDVAGDKRSLFRKHEPVYAVAGVSLTVSSGETLGLVGESGCGKSTLARTIVGINPAASGSITVGDHVVGSKEAAGSQALRETVQYVFQDPYASLNPRRTIRQSLEEALAVRGVPAAERDAEARSLVERVGLHARHLDRYPHAFSGGQRQRVGIARALAARPKLLILDEPVSALDVSIQAQIINLLESLRDEFDLGYLFIAHDLSVVRHLSDRVVVMYLGTFVEMGDAEAVYGNPQHPYTAALLASSPVPDTAERDRERIVLGGDLPSPKNPPSGCRFRTRCPIGPLHHPDRTICIEQAPALEPTATGQLAACHFPGELARAGSGS</sequence>
<dbReference type="RefSeq" id="WP_153358851.1">
    <property type="nucleotide sequence ID" value="NZ_JABGDC010000046.1"/>
</dbReference>
<evidence type="ECO:0000256" key="2">
    <source>
        <dbReference type="ARBA" id="ARBA00005417"/>
    </source>
</evidence>
<dbReference type="PANTHER" id="PTHR43297:SF2">
    <property type="entry name" value="DIPEPTIDE TRANSPORT ATP-BINDING PROTEIN DPPD"/>
    <property type="match status" value="1"/>
</dbReference>
<feature type="domain" description="ABC transporter" evidence="8">
    <location>
        <begin position="29"/>
        <end position="276"/>
    </location>
</feature>
<dbReference type="InterPro" id="IPR003593">
    <property type="entry name" value="AAA+_ATPase"/>
</dbReference>
<dbReference type="CDD" id="cd03257">
    <property type="entry name" value="ABC_NikE_OppD_transporters"/>
    <property type="match status" value="2"/>
</dbReference>
<dbReference type="GO" id="GO:0005886">
    <property type="term" value="C:plasma membrane"/>
    <property type="evidence" value="ECO:0007669"/>
    <property type="project" value="UniProtKB-SubCell"/>
</dbReference>
<dbReference type="PANTHER" id="PTHR43297">
    <property type="entry name" value="OLIGOPEPTIDE TRANSPORT ATP-BINDING PROTEIN APPD"/>
    <property type="match status" value="1"/>
</dbReference>
<feature type="domain" description="ABC transporter" evidence="8">
    <location>
        <begin position="370"/>
        <end position="619"/>
    </location>
</feature>
<organism evidence="9 10">
    <name type="scientific">Modestobacter roseus</name>
    <dbReference type="NCBI Taxonomy" id="1181884"/>
    <lineage>
        <taxon>Bacteria</taxon>
        <taxon>Bacillati</taxon>
        <taxon>Actinomycetota</taxon>
        <taxon>Actinomycetes</taxon>
        <taxon>Geodermatophilales</taxon>
        <taxon>Geodermatophilaceae</taxon>
        <taxon>Modestobacter</taxon>
    </lineage>
</organism>
<dbReference type="FunFam" id="3.40.50.300:FF:000016">
    <property type="entry name" value="Oligopeptide ABC transporter ATP-binding component"/>
    <property type="match status" value="2"/>
</dbReference>
<evidence type="ECO:0000256" key="1">
    <source>
        <dbReference type="ARBA" id="ARBA00004202"/>
    </source>
</evidence>
<accession>A0A562IQI8</accession>
<dbReference type="GO" id="GO:0015833">
    <property type="term" value="P:peptide transport"/>
    <property type="evidence" value="ECO:0007669"/>
    <property type="project" value="InterPro"/>
</dbReference>
<dbReference type="SUPFAM" id="SSF52540">
    <property type="entry name" value="P-loop containing nucleoside triphosphate hydrolases"/>
    <property type="match status" value="2"/>
</dbReference>
<dbReference type="InterPro" id="IPR017871">
    <property type="entry name" value="ABC_transporter-like_CS"/>
</dbReference>
<reference evidence="9 10" key="1">
    <citation type="submission" date="2019-07" db="EMBL/GenBank/DDBJ databases">
        <title>R&amp;d 2014.</title>
        <authorList>
            <person name="Klenk H.-P."/>
        </authorList>
    </citation>
    <scope>NUCLEOTIDE SEQUENCE [LARGE SCALE GENOMIC DNA]</scope>
    <source>
        <strain evidence="9 10">DSM 45764</strain>
    </source>
</reference>
<dbReference type="PROSITE" id="PS50893">
    <property type="entry name" value="ABC_TRANSPORTER_2"/>
    <property type="match status" value="2"/>
</dbReference>
<evidence type="ECO:0000313" key="9">
    <source>
        <dbReference type="EMBL" id="TWH73287.1"/>
    </source>
</evidence>
<evidence type="ECO:0000256" key="7">
    <source>
        <dbReference type="ARBA" id="ARBA00023136"/>
    </source>
</evidence>
<dbReference type="AlphaFoldDB" id="A0A562IQI8"/>
<gene>
    <name evidence="9" type="ORF">JD78_01810</name>
</gene>
<keyword evidence="7" id="KW-0472">Membrane</keyword>
<dbReference type="PROSITE" id="PS00211">
    <property type="entry name" value="ABC_TRANSPORTER_1"/>
    <property type="match status" value="2"/>
</dbReference>
<evidence type="ECO:0000256" key="5">
    <source>
        <dbReference type="ARBA" id="ARBA00022741"/>
    </source>
</evidence>
<dbReference type="NCBIfam" id="NF007739">
    <property type="entry name" value="PRK10419.1"/>
    <property type="match status" value="2"/>
</dbReference>
<evidence type="ECO:0000256" key="4">
    <source>
        <dbReference type="ARBA" id="ARBA00022475"/>
    </source>
</evidence>
<dbReference type="GO" id="GO:0016887">
    <property type="term" value="F:ATP hydrolysis activity"/>
    <property type="evidence" value="ECO:0007669"/>
    <property type="project" value="InterPro"/>
</dbReference>
<dbReference type="NCBIfam" id="TIGR01727">
    <property type="entry name" value="oligo_HPY"/>
    <property type="match status" value="2"/>
</dbReference>
<comment type="subcellular location">
    <subcellularLocation>
        <location evidence="1">Cell membrane</location>
        <topology evidence="1">Peripheral membrane protein</topology>
    </subcellularLocation>
</comment>
<dbReference type="InterPro" id="IPR050388">
    <property type="entry name" value="ABC_Ni/Peptide_Import"/>
</dbReference>
<keyword evidence="5" id="KW-0547">Nucleotide-binding</keyword>
<dbReference type="Gene3D" id="3.40.50.300">
    <property type="entry name" value="P-loop containing nucleotide triphosphate hydrolases"/>
    <property type="match status" value="2"/>
</dbReference>
<evidence type="ECO:0000313" key="10">
    <source>
        <dbReference type="Proteomes" id="UP000321490"/>
    </source>
</evidence>
<evidence type="ECO:0000259" key="8">
    <source>
        <dbReference type="PROSITE" id="PS50893"/>
    </source>
</evidence>
<dbReference type="InterPro" id="IPR003439">
    <property type="entry name" value="ABC_transporter-like_ATP-bd"/>
</dbReference>
<proteinExistence type="inferred from homology"/>
<dbReference type="OrthoDB" id="2986442at2"/>
<dbReference type="Pfam" id="PF00005">
    <property type="entry name" value="ABC_tran"/>
    <property type="match status" value="2"/>
</dbReference>
<keyword evidence="4" id="KW-1003">Cell membrane</keyword>
<keyword evidence="3" id="KW-0813">Transport</keyword>
<dbReference type="GO" id="GO:0005524">
    <property type="term" value="F:ATP binding"/>
    <property type="evidence" value="ECO:0007669"/>
    <property type="project" value="UniProtKB-KW"/>
</dbReference>
<dbReference type="NCBIfam" id="NF008453">
    <property type="entry name" value="PRK11308.1"/>
    <property type="match status" value="2"/>
</dbReference>
<comment type="caution">
    <text evidence="9">The sequence shown here is derived from an EMBL/GenBank/DDBJ whole genome shotgun (WGS) entry which is preliminary data.</text>
</comment>
<dbReference type="EMBL" id="VLKF01000001">
    <property type="protein sequence ID" value="TWH73287.1"/>
    <property type="molecule type" value="Genomic_DNA"/>
</dbReference>
<keyword evidence="10" id="KW-1185">Reference proteome</keyword>
<dbReference type="Proteomes" id="UP000321490">
    <property type="component" value="Unassembled WGS sequence"/>
</dbReference>
<dbReference type="InterPro" id="IPR013563">
    <property type="entry name" value="Oligopep_ABC_C"/>
</dbReference>
<dbReference type="InterPro" id="IPR027417">
    <property type="entry name" value="P-loop_NTPase"/>
</dbReference>
<name>A0A562IQI8_9ACTN</name>
<keyword evidence="6 9" id="KW-0067">ATP-binding</keyword>
<protein>
    <submittedName>
        <fullName evidence="9">Peptide/nickel transport system ATP-binding protein</fullName>
    </submittedName>
</protein>